<dbReference type="InterPro" id="IPR050483">
    <property type="entry name" value="CoA-transferase_III_domain"/>
</dbReference>
<dbReference type="InterPro" id="IPR044855">
    <property type="entry name" value="CoA-Trfase_III_dom3_sf"/>
</dbReference>
<dbReference type="Pfam" id="PF02515">
    <property type="entry name" value="CoA_transf_3"/>
    <property type="match status" value="1"/>
</dbReference>
<evidence type="ECO:0000256" key="1">
    <source>
        <dbReference type="ARBA" id="ARBA00022679"/>
    </source>
</evidence>
<dbReference type="EMBL" id="JABBGG010000012">
    <property type="protein sequence ID" value="NML63074.1"/>
    <property type="molecule type" value="Genomic_DNA"/>
</dbReference>
<dbReference type="Gene3D" id="3.40.50.10540">
    <property type="entry name" value="Crotonobetainyl-coa:carnitine coa-transferase, domain 1"/>
    <property type="match status" value="1"/>
</dbReference>
<dbReference type="AlphaFoldDB" id="A0A848HPK4"/>
<comment type="caution">
    <text evidence="2">The sequence shown here is derived from an EMBL/GenBank/DDBJ whole genome shotgun (WGS) entry which is preliminary data.</text>
</comment>
<dbReference type="InterPro" id="IPR003673">
    <property type="entry name" value="CoA-Trfase_fam_III"/>
</dbReference>
<organism evidence="2 3">
    <name type="scientific">Massilia polaris</name>
    <dbReference type="NCBI Taxonomy" id="2728846"/>
    <lineage>
        <taxon>Bacteria</taxon>
        <taxon>Pseudomonadati</taxon>
        <taxon>Pseudomonadota</taxon>
        <taxon>Betaproteobacteria</taxon>
        <taxon>Burkholderiales</taxon>
        <taxon>Oxalobacteraceae</taxon>
        <taxon>Telluria group</taxon>
        <taxon>Massilia</taxon>
    </lineage>
</organism>
<reference evidence="2 3" key="1">
    <citation type="submission" date="2020-04" db="EMBL/GenBank/DDBJ databases">
        <title>Massilia sp. RP-1-19 isolated from soil.</title>
        <authorList>
            <person name="Dahal R.H."/>
        </authorList>
    </citation>
    <scope>NUCLEOTIDE SEQUENCE [LARGE SCALE GENOMIC DNA]</scope>
    <source>
        <strain evidence="2 3">RP-1-19</strain>
    </source>
</reference>
<dbReference type="GO" id="GO:0008410">
    <property type="term" value="F:CoA-transferase activity"/>
    <property type="evidence" value="ECO:0007669"/>
    <property type="project" value="TreeGrafter"/>
</dbReference>
<name>A0A848HPK4_9BURK</name>
<dbReference type="Proteomes" id="UP000583752">
    <property type="component" value="Unassembled WGS sequence"/>
</dbReference>
<keyword evidence="1 2" id="KW-0808">Transferase</keyword>
<keyword evidence="3" id="KW-1185">Reference proteome</keyword>
<evidence type="ECO:0000313" key="2">
    <source>
        <dbReference type="EMBL" id="NML63074.1"/>
    </source>
</evidence>
<dbReference type="PANTHER" id="PTHR48207">
    <property type="entry name" value="SUCCINATE--HYDROXYMETHYLGLUTARATE COA-TRANSFERASE"/>
    <property type="match status" value="1"/>
</dbReference>
<dbReference type="Gene3D" id="3.30.1540.10">
    <property type="entry name" value="formyl-coa transferase, domain 3"/>
    <property type="match status" value="1"/>
</dbReference>
<protein>
    <submittedName>
        <fullName evidence="2">CoA transferase</fullName>
    </submittedName>
</protein>
<evidence type="ECO:0000313" key="3">
    <source>
        <dbReference type="Proteomes" id="UP000583752"/>
    </source>
</evidence>
<sequence>MVDPPFVRRAEAILASAAATATAPGPAAAPARDGPLAGVRVLDLSAYIAGPYGCTLLADMGAEVIKVEPPAGDNLRKYPSTIENESRAFLGVNRSKRGIVIDLKQADGLAVLLKLVDSADVLVHNFRPSVPERLGIGYEQLRARRPGLIYCAVTGYGDTGPMKDNAGYDQVLQTFTGICSLQGQAVPEIVYGSVVDYYAAAMVASGVSAALFERSRTGRGQYVGVSLLRSALAMQSARLVYTEAEPLAIGRDMRSGGITGIHPGREGYLYLSANTPHFWKTLCERIGLPELAADPRYASVRDRATHAAELVPQLRAALAQRTALEWEAVFGTDVPCAAARAVEDMFAHPQVLAEGMMATMQHPVVGSYQGFSEAVRFGGRAPAAPFAAPAFGQHSAEILAANGYTPDEIAKLRSLNVIL</sequence>
<proteinExistence type="predicted"/>
<dbReference type="InterPro" id="IPR023606">
    <property type="entry name" value="CoA-Trfase_III_dom_1_sf"/>
</dbReference>
<dbReference type="SUPFAM" id="SSF89796">
    <property type="entry name" value="CoA-transferase family III (CaiB/BaiF)"/>
    <property type="match status" value="1"/>
</dbReference>
<dbReference type="PANTHER" id="PTHR48207:SF4">
    <property type="entry name" value="BLL6097 PROTEIN"/>
    <property type="match status" value="1"/>
</dbReference>
<accession>A0A848HPK4</accession>
<gene>
    <name evidence="2" type="ORF">HHL21_18710</name>
</gene>